<dbReference type="PANTHER" id="PTHR46825:SF9">
    <property type="entry name" value="BETA-LACTAMASE-RELATED DOMAIN-CONTAINING PROTEIN"/>
    <property type="match status" value="1"/>
</dbReference>
<feature type="domain" description="Beta-lactamase-related" evidence="2">
    <location>
        <begin position="39"/>
        <end position="350"/>
    </location>
</feature>
<sequence length="494" mass="53875">MKKGIVFILALLLAACSAGYYLLGPQPITLKGSTAADTDSYVSAKMQELGIPGMALGIVNGGNTYLKGYGRADSAGKPVTPSTPFMLGSTTKSITAAAVMQLAEQGKINLDERVTAYLPDFRFKDAQSSALITVRQLLNQTSGIAGQAGHSDYWNDKSTSRDFVFALANESLLSAPGKRFEYAEANYVILGEIIAAVSGQSYESYIREHLFNPLAMAHSYTNRADAEQGSLSAGHITWFGLPVQTKLPYPRQYVSASSLFSCAEDLTHYIRMYLQDGSYNGNAVLSAESIKSIVNPAVTLEHPAGYSYGMGWFVKENLIMHDGRPTNYYSILLISREKGAGVVLLANANNRLITAEYLMPMAYELMNVQTGEPTLPQGMSFGRMYATINILFLWVGVLLVFRIILTFTSWRKKVSGIPTRAGVVIKGLWPDILSLALVGLLFGYLLNAYGVPLQVAYLGQPDIVCSLFVFLLLPVINIVCRVMLMLNSHRKGSI</sequence>
<dbReference type="PANTHER" id="PTHR46825">
    <property type="entry name" value="D-ALANYL-D-ALANINE-CARBOXYPEPTIDASE/ENDOPEPTIDASE AMPH"/>
    <property type="match status" value="1"/>
</dbReference>
<evidence type="ECO:0000256" key="1">
    <source>
        <dbReference type="SAM" id="Phobius"/>
    </source>
</evidence>
<proteinExistence type="predicted"/>
<dbReference type="PROSITE" id="PS51257">
    <property type="entry name" value="PROKAR_LIPOPROTEIN"/>
    <property type="match status" value="1"/>
</dbReference>
<dbReference type="Gene3D" id="3.40.710.10">
    <property type="entry name" value="DD-peptidase/beta-lactamase superfamily"/>
    <property type="match status" value="1"/>
</dbReference>
<organism evidence="3 4">
    <name type="scientific">Acetanaerobacterium elongatum</name>
    <dbReference type="NCBI Taxonomy" id="258515"/>
    <lineage>
        <taxon>Bacteria</taxon>
        <taxon>Bacillati</taxon>
        <taxon>Bacillota</taxon>
        <taxon>Clostridia</taxon>
        <taxon>Eubacteriales</taxon>
        <taxon>Oscillospiraceae</taxon>
        <taxon>Acetanaerobacterium</taxon>
    </lineage>
</organism>
<dbReference type="SUPFAM" id="SSF56601">
    <property type="entry name" value="beta-lactamase/transpeptidase-like"/>
    <property type="match status" value="1"/>
</dbReference>
<keyword evidence="1" id="KW-0472">Membrane</keyword>
<feature type="transmembrane region" description="Helical" evidence="1">
    <location>
        <begin position="466"/>
        <end position="486"/>
    </location>
</feature>
<dbReference type="AlphaFoldDB" id="A0A1G9XXJ1"/>
<feature type="transmembrane region" description="Helical" evidence="1">
    <location>
        <begin position="384"/>
        <end position="407"/>
    </location>
</feature>
<dbReference type="InterPro" id="IPR012338">
    <property type="entry name" value="Beta-lactam/transpept-like"/>
</dbReference>
<keyword evidence="1" id="KW-0812">Transmembrane</keyword>
<gene>
    <name evidence="3" type="ORF">SAMN05192585_10977</name>
</gene>
<keyword evidence="4" id="KW-1185">Reference proteome</keyword>
<evidence type="ECO:0000259" key="2">
    <source>
        <dbReference type="Pfam" id="PF00144"/>
    </source>
</evidence>
<dbReference type="InterPro" id="IPR001466">
    <property type="entry name" value="Beta-lactam-related"/>
</dbReference>
<keyword evidence="1" id="KW-1133">Transmembrane helix</keyword>
<dbReference type="InterPro" id="IPR050491">
    <property type="entry name" value="AmpC-like"/>
</dbReference>
<dbReference type="Proteomes" id="UP000199182">
    <property type="component" value="Unassembled WGS sequence"/>
</dbReference>
<dbReference type="Pfam" id="PF00144">
    <property type="entry name" value="Beta-lactamase"/>
    <property type="match status" value="1"/>
</dbReference>
<accession>A0A1G9XXJ1</accession>
<evidence type="ECO:0000313" key="3">
    <source>
        <dbReference type="EMBL" id="SDN01478.1"/>
    </source>
</evidence>
<dbReference type="STRING" id="258515.SAMN05192585_10977"/>
<dbReference type="RefSeq" id="WP_162840318.1">
    <property type="nucleotide sequence ID" value="NZ_FNID01000009.1"/>
</dbReference>
<dbReference type="EMBL" id="FNID01000009">
    <property type="protein sequence ID" value="SDN01478.1"/>
    <property type="molecule type" value="Genomic_DNA"/>
</dbReference>
<reference evidence="3 4" key="1">
    <citation type="submission" date="2016-10" db="EMBL/GenBank/DDBJ databases">
        <authorList>
            <person name="de Groot N.N."/>
        </authorList>
    </citation>
    <scope>NUCLEOTIDE SEQUENCE [LARGE SCALE GENOMIC DNA]</scope>
    <source>
        <strain evidence="3 4">CGMCC 1.5012</strain>
    </source>
</reference>
<feature type="transmembrane region" description="Helical" evidence="1">
    <location>
        <begin position="428"/>
        <end position="446"/>
    </location>
</feature>
<evidence type="ECO:0000313" key="4">
    <source>
        <dbReference type="Proteomes" id="UP000199182"/>
    </source>
</evidence>
<protein>
    <submittedName>
        <fullName evidence="3">CubicO group peptidase, beta-lactamase class C family</fullName>
    </submittedName>
</protein>
<name>A0A1G9XXJ1_9FIRM</name>